<dbReference type="Pfam" id="PF00892">
    <property type="entry name" value="EamA"/>
    <property type="match status" value="2"/>
</dbReference>
<evidence type="ECO:0000313" key="8">
    <source>
        <dbReference type="EnsemblProtists" id="EKX53024"/>
    </source>
</evidence>
<keyword evidence="5 6" id="KW-0472">Membrane</keyword>
<dbReference type="eggNOG" id="ENOG502QPTR">
    <property type="taxonomic scope" value="Eukaryota"/>
</dbReference>
<keyword evidence="2" id="KW-1003">Cell membrane</keyword>
<feature type="transmembrane region" description="Helical" evidence="6">
    <location>
        <begin position="180"/>
        <end position="198"/>
    </location>
</feature>
<evidence type="ECO:0000259" key="7">
    <source>
        <dbReference type="Pfam" id="PF00892"/>
    </source>
</evidence>
<dbReference type="Proteomes" id="UP000011087">
    <property type="component" value="Unassembled WGS sequence"/>
</dbReference>
<organism evidence="8 9">
    <name type="scientific">Guillardia theta (strain CCMP2712)</name>
    <name type="common">Cryptophyte</name>
    <dbReference type="NCBI Taxonomy" id="905079"/>
    <lineage>
        <taxon>Eukaryota</taxon>
        <taxon>Cryptophyceae</taxon>
        <taxon>Pyrenomonadales</taxon>
        <taxon>Geminigeraceae</taxon>
        <taxon>Guillardia</taxon>
    </lineage>
</organism>
<sequence>MSAWGPWMLLNFITILWGSQHAIIKLTLEGDTGSPALLNMMRFALATMVFLPFAPGIFDFGRASPKRSLWNSGIELGLWTFAGYATQSIGLQYTTASRSAFLLYLNVKLVPILGLLLYSRKVSSSTWSNVGLALLGTFLVGYDGGAPNIGDAWSIAAAASSAMFILRLEGAARRHEAAELNAISMMTVTVLCLIWNFTDLASLSEDMHLGPQQLLAASYLGLVTTALTSFLQTVGQKSIRAESAAIIYAMDPVYAACFSFFLLGESMGAQGIAGGMLLFA</sequence>
<accession>A0A0C3UA36</accession>
<dbReference type="PANTHER" id="PTHR42920">
    <property type="entry name" value="OS03G0707200 PROTEIN-RELATED"/>
    <property type="match status" value="1"/>
</dbReference>
<dbReference type="EnsemblProtists" id="EKX53024">
    <property type="protein sequence ID" value="EKX53024"/>
    <property type="gene ID" value="GUITHDRAFT_58085"/>
</dbReference>
<dbReference type="InterPro" id="IPR051258">
    <property type="entry name" value="Diverse_Substrate_Transporter"/>
</dbReference>
<dbReference type="PANTHER" id="PTHR42920:SF5">
    <property type="entry name" value="EAMA DOMAIN-CONTAINING PROTEIN"/>
    <property type="match status" value="1"/>
</dbReference>
<keyword evidence="9" id="KW-1185">Reference proteome</keyword>
<feature type="transmembrane region" description="Helical" evidence="6">
    <location>
        <begin position="152"/>
        <end position="168"/>
    </location>
</feature>
<proteinExistence type="predicted"/>
<keyword evidence="4 6" id="KW-1133">Transmembrane helix</keyword>
<feature type="domain" description="EamA" evidence="7">
    <location>
        <begin position="149"/>
        <end position="279"/>
    </location>
</feature>
<keyword evidence="3 6" id="KW-0812">Transmembrane</keyword>
<feature type="domain" description="EamA" evidence="7">
    <location>
        <begin position="13"/>
        <end position="141"/>
    </location>
</feature>
<name>A0A0C3UA36_GUITC</name>
<dbReference type="HOGENOM" id="CLU_033863_21_4_1"/>
<feature type="transmembrane region" description="Helical" evidence="6">
    <location>
        <begin position="210"/>
        <end position="231"/>
    </location>
</feature>
<feature type="transmembrane region" description="Helical" evidence="6">
    <location>
        <begin position="130"/>
        <end position="146"/>
    </location>
</feature>
<evidence type="ECO:0000313" key="9">
    <source>
        <dbReference type="Proteomes" id="UP000011087"/>
    </source>
</evidence>
<evidence type="ECO:0000256" key="4">
    <source>
        <dbReference type="ARBA" id="ARBA00022989"/>
    </source>
</evidence>
<dbReference type="OrthoDB" id="10266391at2759"/>
<dbReference type="OMA" id="MILEPIW"/>
<feature type="transmembrane region" description="Helical" evidence="6">
    <location>
        <begin position="73"/>
        <end position="93"/>
    </location>
</feature>
<dbReference type="SUPFAM" id="SSF103481">
    <property type="entry name" value="Multidrug resistance efflux transporter EmrE"/>
    <property type="match status" value="2"/>
</dbReference>
<dbReference type="InterPro" id="IPR037185">
    <property type="entry name" value="EmrE-like"/>
</dbReference>
<comment type="subcellular location">
    <subcellularLocation>
        <location evidence="1">Cell membrane</location>
        <topology evidence="1">Multi-pass membrane protein</topology>
    </subcellularLocation>
</comment>
<feature type="transmembrane region" description="Helical" evidence="6">
    <location>
        <begin position="7"/>
        <end position="28"/>
    </location>
</feature>
<dbReference type="PaxDb" id="55529-EKX53024"/>
<dbReference type="InterPro" id="IPR000620">
    <property type="entry name" value="EamA_dom"/>
</dbReference>
<evidence type="ECO:0000256" key="1">
    <source>
        <dbReference type="ARBA" id="ARBA00004651"/>
    </source>
</evidence>
<evidence type="ECO:0000256" key="2">
    <source>
        <dbReference type="ARBA" id="ARBA00022475"/>
    </source>
</evidence>
<reference evidence="9" key="2">
    <citation type="submission" date="2012-11" db="EMBL/GenBank/DDBJ databases">
        <authorList>
            <person name="Kuo A."/>
            <person name="Curtis B.A."/>
            <person name="Tanifuji G."/>
            <person name="Burki F."/>
            <person name="Gruber A."/>
            <person name="Irimia M."/>
            <person name="Maruyama S."/>
            <person name="Arias M.C."/>
            <person name="Ball S.G."/>
            <person name="Gile G.H."/>
            <person name="Hirakawa Y."/>
            <person name="Hopkins J.F."/>
            <person name="Rensing S.A."/>
            <person name="Schmutz J."/>
            <person name="Symeonidi A."/>
            <person name="Elias M."/>
            <person name="Eveleigh R.J."/>
            <person name="Herman E.K."/>
            <person name="Klute M.J."/>
            <person name="Nakayama T."/>
            <person name="Obornik M."/>
            <person name="Reyes-Prieto A."/>
            <person name="Armbrust E.V."/>
            <person name="Aves S.J."/>
            <person name="Beiko R.G."/>
            <person name="Coutinho P."/>
            <person name="Dacks J.B."/>
            <person name="Durnford D.G."/>
            <person name="Fast N.M."/>
            <person name="Green B.R."/>
            <person name="Grisdale C."/>
            <person name="Hempe F."/>
            <person name="Henrissat B."/>
            <person name="Hoppner M.P."/>
            <person name="Ishida K.-I."/>
            <person name="Kim E."/>
            <person name="Koreny L."/>
            <person name="Kroth P.G."/>
            <person name="Liu Y."/>
            <person name="Malik S.-B."/>
            <person name="Maier U.G."/>
            <person name="McRose D."/>
            <person name="Mock T."/>
            <person name="Neilson J.A."/>
            <person name="Onodera N.T."/>
            <person name="Poole A.M."/>
            <person name="Pritham E.J."/>
            <person name="Richards T.A."/>
            <person name="Rocap G."/>
            <person name="Roy S.W."/>
            <person name="Sarai C."/>
            <person name="Schaack S."/>
            <person name="Shirato S."/>
            <person name="Slamovits C.H."/>
            <person name="Spencer D.F."/>
            <person name="Suzuki S."/>
            <person name="Worden A.Z."/>
            <person name="Zauner S."/>
            <person name="Barry K."/>
            <person name="Bell C."/>
            <person name="Bharti A.K."/>
            <person name="Crow J.A."/>
            <person name="Grimwood J."/>
            <person name="Kramer R."/>
            <person name="Lindquist E."/>
            <person name="Lucas S."/>
            <person name="Salamov A."/>
            <person name="McFadden G.I."/>
            <person name="Lane C.E."/>
            <person name="Keeling P.J."/>
            <person name="Gray M.W."/>
            <person name="Grigoriev I.V."/>
            <person name="Archibald J.M."/>
        </authorList>
    </citation>
    <scope>NUCLEOTIDE SEQUENCE</scope>
    <source>
        <strain evidence="9">CCMP2712</strain>
    </source>
</reference>
<feature type="transmembrane region" description="Helical" evidence="6">
    <location>
        <begin position="40"/>
        <end position="61"/>
    </location>
</feature>
<reference evidence="9" key="1">
    <citation type="journal article" date="2012" name="Nature">
        <title>Algal genomes reveal evolutionary mosaicism and the fate of nucleomorphs.</title>
        <authorList>
            <consortium name="DOE Joint Genome Institute"/>
            <person name="Curtis B.A."/>
            <person name="Tanifuji G."/>
            <person name="Burki F."/>
            <person name="Gruber A."/>
            <person name="Irimia M."/>
            <person name="Maruyama S."/>
            <person name="Arias M.C."/>
            <person name="Ball S.G."/>
            <person name="Gile G.H."/>
            <person name="Hirakawa Y."/>
            <person name="Hopkins J.F."/>
            <person name="Kuo A."/>
            <person name="Rensing S.A."/>
            <person name="Schmutz J."/>
            <person name="Symeonidi A."/>
            <person name="Elias M."/>
            <person name="Eveleigh R.J."/>
            <person name="Herman E.K."/>
            <person name="Klute M.J."/>
            <person name="Nakayama T."/>
            <person name="Obornik M."/>
            <person name="Reyes-Prieto A."/>
            <person name="Armbrust E.V."/>
            <person name="Aves S.J."/>
            <person name="Beiko R.G."/>
            <person name="Coutinho P."/>
            <person name="Dacks J.B."/>
            <person name="Durnford D.G."/>
            <person name="Fast N.M."/>
            <person name="Green B.R."/>
            <person name="Grisdale C.J."/>
            <person name="Hempel F."/>
            <person name="Henrissat B."/>
            <person name="Hoppner M.P."/>
            <person name="Ishida K."/>
            <person name="Kim E."/>
            <person name="Koreny L."/>
            <person name="Kroth P.G."/>
            <person name="Liu Y."/>
            <person name="Malik S.B."/>
            <person name="Maier U.G."/>
            <person name="McRose D."/>
            <person name="Mock T."/>
            <person name="Neilson J.A."/>
            <person name="Onodera N.T."/>
            <person name="Poole A.M."/>
            <person name="Pritham E.J."/>
            <person name="Richards T.A."/>
            <person name="Rocap G."/>
            <person name="Roy S.W."/>
            <person name="Sarai C."/>
            <person name="Schaack S."/>
            <person name="Shirato S."/>
            <person name="Slamovits C.H."/>
            <person name="Spencer D.F."/>
            <person name="Suzuki S."/>
            <person name="Worden A.Z."/>
            <person name="Zauner S."/>
            <person name="Barry K."/>
            <person name="Bell C."/>
            <person name="Bharti A.K."/>
            <person name="Crow J.A."/>
            <person name="Grimwood J."/>
            <person name="Kramer R."/>
            <person name="Lindquist E."/>
            <person name="Lucas S."/>
            <person name="Salamov A."/>
            <person name="McFadden G.I."/>
            <person name="Lane C.E."/>
            <person name="Keeling P.J."/>
            <person name="Gray M.W."/>
            <person name="Grigoriev I.V."/>
            <person name="Archibald J.M."/>
        </authorList>
    </citation>
    <scope>NUCLEOTIDE SEQUENCE</scope>
    <source>
        <strain evidence="9">CCMP2712</strain>
    </source>
</reference>
<reference evidence="8" key="3">
    <citation type="submission" date="2015-06" db="UniProtKB">
        <authorList>
            <consortium name="EnsemblProtists"/>
        </authorList>
    </citation>
    <scope>IDENTIFICATION</scope>
</reference>
<feature type="transmembrane region" description="Helical" evidence="6">
    <location>
        <begin position="99"/>
        <end position="118"/>
    </location>
</feature>
<evidence type="ECO:0000256" key="3">
    <source>
        <dbReference type="ARBA" id="ARBA00022692"/>
    </source>
</evidence>
<evidence type="ECO:0000256" key="5">
    <source>
        <dbReference type="ARBA" id="ARBA00023136"/>
    </source>
</evidence>
<evidence type="ECO:0000256" key="6">
    <source>
        <dbReference type="SAM" id="Phobius"/>
    </source>
</evidence>
<protein>
    <recommendedName>
        <fullName evidence="7">EamA domain-containing protein</fullName>
    </recommendedName>
</protein>